<evidence type="ECO:0000313" key="1">
    <source>
        <dbReference type="EMBL" id="TCS80361.1"/>
    </source>
</evidence>
<name>A0A4R3KCK1_9BACI</name>
<accession>A0A4R3KCK1</accession>
<keyword evidence="2" id="KW-1185">Reference proteome</keyword>
<reference evidence="1 2" key="1">
    <citation type="submission" date="2019-03" db="EMBL/GenBank/DDBJ databases">
        <title>Genomic Encyclopedia of Type Strains, Phase IV (KMG-IV): sequencing the most valuable type-strain genomes for metagenomic binning, comparative biology and taxonomic classification.</title>
        <authorList>
            <person name="Goeker M."/>
        </authorList>
    </citation>
    <scope>NUCLEOTIDE SEQUENCE [LARGE SCALE GENOMIC DNA]</scope>
    <source>
        <strain evidence="1 2">DSM 23802</strain>
    </source>
</reference>
<dbReference type="AlphaFoldDB" id="A0A4R3KCK1"/>
<sequence length="43" mass="5314">MPDELLEKLANYYTSEYVKLNRPEIASIPFWRWLQRLGWKVMK</sequence>
<gene>
    <name evidence="1" type="ORF">EDD72_11728</name>
</gene>
<dbReference type="RefSeq" id="WP_279388101.1">
    <property type="nucleotide sequence ID" value="NZ_SMAB01000017.1"/>
</dbReference>
<evidence type="ECO:0000313" key="2">
    <source>
        <dbReference type="Proteomes" id="UP000295788"/>
    </source>
</evidence>
<dbReference type="EMBL" id="SMAB01000017">
    <property type="protein sequence ID" value="TCS80361.1"/>
    <property type="molecule type" value="Genomic_DNA"/>
</dbReference>
<comment type="caution">
    <text evidence="1">The sequence shown here is derived from an EMBL/GenBank/DDBJ whole genome shotgun (WGS) entry which is preliminary data.</text>
</comment>
<dbReference type="Proteomes" id="UP000295788">
    <property type="component" value="Unassembled WGS sequence"/>
</dbReference>
<protein>
    <submittedName>
        <fullName evidence="1">Uncharacterized protein</fullName>
    </submittedName>
</protein>
<proteinExistence type="predicted"/>
<organism evidence="1 2">
    <name type="scientific">Tepidibacillus fermentans</name>
    <dbReference type="NCBI Taxonomy" id="1281767"/>
    <lineage>
        <taxon>Bacteria</taxon>
        <taxon>Bacillati</taxon>
        <taxon>Bacillota</taxon>
        <taxon>Bacilli</taxon>
        <taxon>Bacillales</taxon>
        <taxon>Bacillaceae</taxon>
        <taxon>Tepidibacillus</taxon>
    </lineage>
</organism>